<gene>
    <name evidence="3" type="ORF">GCM10025789_06940</name>
</gene>
<reference evidence="4" key="1">
    <citation type="journal article" date="2019" name="Int. J. Syst. Evol. Microbiol.">
        <title>The Global Catalogue of Microorganisms (GCM) 10K type strain sequencing project: providing services to taxonomists for standard genome sequencing and annotation.</title>
        <authorList>
            <consortium name="The Broad Institute Genomics Platform"/>
            <consortium name="The Broad Institute Genome Sequencing Center for Infectious Disease"/>
            <person name="Wu L."/>
            <person name="Ma J."/>
        </authorList>
    </citation>
    <scope>NUCLEOTIDE SEQUENCE [LARGE SCALE GENOMIC DNA]</scope>
    <source>
        <strain evidence="4">JCM 19125</strain>
    </source>
</reference>
<evidence type="ECO:0000313" key="4">
    <source>
        <dbReference type="Proteomes" id="UP001501521"/>
    </source>
</evidence>
<protein>
    <recommendedName>
        <fullName evidence="5">Cellulose synthase</fullName>
    </recommendedName>
</protein>
<proteinExistence type="predicted"/>
<feature type="transmembrane region" description="Helical" evidence="2">
    <location>
        <begin position="33"/>
        <end position="55"/>
    </location>
</feature>
<comment type="caution">
    <text evidence="3">The sequence shown here is derived from an EMBL/GenBank/DDBJ whole genome shotgun (WGS) entry which is preliminary data.</text>
</comment>
<keyword evidence="2" id="KW-0472">Membrane</keyword>
<evidence type="ECO:0000256" key="1">
    <source>
        <dbReference type="SAM" id="MobiDB-lite"/>
    </source>
</evidence>
<evidence type="ECO:0000256" key="2">
    <source>
        <dbReference type="SAM" id="Phobius"/>
    </source>
</evidence>
<dbReference type="RefSeq" id="WP_345579045.1">
    <property type="nucleotide sequence ID" value="NZ_BAABLV010000012.1"/>
</dbReference>
<keyword evidence="4" id="KW-1185">Reference proteome</keyword>
<sequence>MPIELIGTIAAAVVILAIAAGITARLGRLRPLLIGLGLAAIPVGLYLTGLLRLIINGIISLVAWFQRTVFTDAVAWGLGLLVGGVVLIVVGLMLPRKPARERVAPQPAAREVPATGERGRQLPSAGTTRSSTGGPAPSSPAAAAKPAAAPAQKGTDPEDAEIEALLRKRGIM</sequence>
<organism evidence="3 4">
    <name type="scientific">Tessaracoccus lubricantis</name>
    <dbReference type="NCBI Taxonomy" id="545543"/>
    <lineage>
        <taxon>Bacteria</taxon>
        <taxon>Bacillati</taxon>
        <taxon>Actinomycetota</taxon>
        <taxon>Actinomycetes</taxon>
        <taxon>Propionibacteriales</taxon>
        <taxon>Propionibacteriaceae</taxon>
        <taxon>Tessaracoccus</taxon>
    </lineage>
</organism>
<keyword evidence="2" id="KW-1133">Transmembrane helix</keyword>
<dbReference type="Proteomes" id="UP001501521">
    <property type="component" value="Unassembled WGS sequence"/>
</dbReference>
<accession>A0ABP9F5I3</accession>
<evidence type="ECO:0000313" key="3">
    <source>
        <dbReference type="EMBL" id="GAA4892489.1"/>
    </source>
</evidence>
<feature type="transmembrane region" description="Helical" evidence="2">
    <location>
        <begin position="75"/>
        <end position="94"/>
    </location>
</feature>
<feature type="transmembrane region" description="Helical" evidence="2">
    <location>
        <begin position="6"/>
        <end position="26"/>
    </location>
</feature>
<evidence type="ECO:0008006" key="5">
    <source>
        <dbReference type="Google" id="ProtNLM"/>
    </source>
</evidence>
<feature type="compositionally biased region" description="Low complexity" evidence="1">
    <location>
        <begin position="123"/>
        <end position="151"/>
    </location>
</feature>
<dbReference type="EMBL" id="BAABLV010000012">
    <property type="protein sequence ID" value="GAA4892489.1"/>
    <property type="molecule type" value="Genomic_DNA"/>
</dbReference>
<feature type="region of interest" description="Disordered" evidence="1">
    <location>
        <begin position="103"/>
        <end position="172"/>
    </location>
</feature>
<name>A0ABP9F5I3_9ACTN</name>
<keyword evidence="2" id="KW-0812">Transmembrane</keyword>